<evidence type="ECO:0000313" key="2">
    <source>
        <dbReference type="Proteomes" id="UP001413721"/>
    </source>
</evidence>
<protein>
    <recommendedName>
        <fullName evidence="3">Aminoglycoside phosphotransferase domain-containing protein</fullName>
    </recommendedName>
</protein>
<gene>
    <name evidence="1" type="ORF">WG926_13510</name>
</gene>
<reference evidence="1 2" key="1">
    <citation type="submission" date="2024-03" db="EMBL/GenBank/DDBJ databases">
        <title>High-quality draft genome sequencing of Tistrella sp. BH-R2-4.</title>
        <authorList>
            <person name="Dong C."/>
        </authorList>
    </citation>
    <scope>NUCLEOTIDE SEQUENCE [LARGE SCALE GENOMIC DNA]</scope>
    <source>
        <strain evidence="1 2">BH-R2-4</strain>
    </source>
</reference>
<comment type="caution">
    <text evidence="1">The sequence shown here is derived from an EMBL/GenBank/DDBJ whole genome shotgun (WGS) entry which is preliminary data.</text>
</comment>
<organism evidence="1 2">
    <name type="scientific">Tistrella arctica</name>
    <dbReference type="NCBI Taxonomy" id="3133430"/>
    <lineage>
        <taxon>Bacteria</taxon>
        <taxon>Pseudomonadati</taxon>
        <taxon>Pseudomonadota</taxon>
        <taxon>Alphaproteobacteria</taxon>
        <taxon>Geminicoccales</taxon>
        <taxon>Geminicoccaceae</taxon>
        <taxon>Tistrella</taxon>
    </lineage>
</organism>
<dbReference type="EMBL" id="JBBKTW010000004">
    <property type="protein sequence ID" value="MEN2989327.1"/>
    <property type="molecule type" value="Genomic_DNA"/>
</dbReference>
<sequence length="155" mass="16023">MPWRPLPGSPALLLQHVAGTRGDLTLSAMDDAGSAAIDRQLGGLLARLHAVHPGPVGLLGPDLRVATPLSDADADAGLAGFVDRCITRGRGAAGLGPALTTLTSGLRAMIATEARLVDLTAWAEFLDRPSISDGLLHTTRRHIGRTITIITGTSP</sequence>
<keyword evidence="2" id="KW-1185">Reference proteome</keyword>
<evidence type="ECO:0008006" key="3">
    <source>
        <dbReference type="Google" id="ProtNLM"/>
    </source>
</evidence>
<dbReference type="Proteomes" id="UP001413721">
    <property type="component" value="Unassembled WGS sequence"/>
</dbReference>
<dbReference type="RefSeq" id="WP_345937513.1">
    <property type="nucleotide sequence ID" value="NZ_JBBKTW010000004.1"/>
</dbReference>
<name>A0ABU9YKU3_9PROT</name>
<proteinExistence type="predicted"/>
<evidence type="ECO:0000313" key="1">
    <source>
        <dbReference type="EMBL" id="MEN2989327.1"/>
    </source>
</evidence>
<accession>A0ABU9YKU3</accession>